<evidence type="ECO:0000313" key="2">
    <source>
        <dbReference type="Proteomes" id="UP000504606"/>
    </source>
</evidence>
<feature type="domain" description="Helitron helicase-like" evidence="1">
    <location>
        <begin position="110"/>
        <end position="272"/>
    </location>
</feature>
<proteinExistence type="predicted"/>
<dbReference type="Proteomes" id="UP000504606">
    <property type="component" value="Unplaced"/>
</dbReference>
<evidence type="ECO:0000259" key="1">
    <source>
        <dbReference type="Pfam" id="PF14214"/>
    </source>
</evidence>
<accession>A0A9C6X897</accession>
<gene>
    <name evidence="3" type="primary">LOC127751408</name>
</gene>
<reference evidence="3" key="1">
    <citation type="submission" date="2025-08" db="UniProtKB">
        <authorList>
            <consortium name="RefSeq"/>
        </authorList>
    </citation>
    <scope>IDENTIFICATION</scope>
    <source>
        <tissue evidence="3">Whole organism</tissue>
    </source>
</reference>
<dbReference type="InterPro" id="IPR025476">
    <property type="entry name" value="Helitron_helicase-like"/>
</dbReference>
<name>A0A9C6X897_FRAOC</name>
<dbReference type="AlphaFoldDB" id="A0A9C6X897"/>
<protein>
    <submittedName>
        <fullName evidence="3">Uncharacterized protein LOC127751408</fullName>
    </submittedName>
</protein>
<dbReference type="Pfam" id="PF14214">
    <property type="entry name" value="Helitron_like_N"/>
    <property type="match status" value="1"/>
</dbReference>
<sequence>MSKLPEDGNVFDQVTLVINVDSEEAVEDEPTEIDDEEVVNTIIETCIPSISPPTSTDKAECILKWPTIGKDAINEFKTPGYIAMAFPTLFPFGKADLRNPREHNITPKQYFKHLMNYQDGRFAKHPRFKYFARNSEMRWNALKFGGVFVKKNSEFQDMDMDQLQEKLQQNPALLKKILFYNSSLRGTRLYWYARGQELLTMIEQLGLPTLFFTLSAADLHWPELFLNIAPDEDLSTMTESRRRKLIEENPLRVDALFLRRGENFINQVLKEKYDRFTSYSRCFMVKNAPKFEDLTKETPQRRQEIADYFDKFISTTHPDIHCPKGPIYPCRKRLSEVVDLEKDLAELLNRVQRHTEHRDGYCMRTNKKTKKKECRFKFPKELADKTEIRYTEDNDLELITARNDPCLNKNNRYFIQTWRANIDVSPVLSKQVKSKELTEILQIIMNRNNSDKTVKSIIQQFYIQSCCERDISAQETCHLLMGLELTSNDGRQFVSINFRVLDSDGWGRKRSPGKEAFVQLYPKLNKSTLNSDPEAYYRQIVLLFVPWRYEDSFMQQYNSWEEAYKANEPLIIDSFKPACDLDGKQPDEPEFEDLDDGGTITTEQWMCVSRMGPSNSAEKLS</sequence>
<dbReference type="GeneID" id="127751408"/>
<keyword evidence="2" id="KW-1185">Reference proteome</keyword>
<dbReference type="OrthoDB" id="416437at2759"/>
<dbReference type="KEGG" id="foc:127751408"/>
<evidence type="ECO:0000313" key="3">
    <source>
        <dbReference type="RefSeq" id="XP_052130885.1"/>
    </source>
</evidence>
<dbReference type="RefSeq" id="XP_052130885.1">
    <property type="nucleotide sequence ID" value="XM_052274925.1"/>
</dbReference>
<organism evidence="2 3">
    <name type="scientific">Frankliniella occidentalis</name>
    <name type="common">Western flower thrips</name>
    <name type="synonym">Euthrips occidentalis</name>
    <dbReference type="NCBI Taxonomy" id="133901"/>
    <lineage>
        <taxon>Eukaryota</taxon>
        <taxon>Metazoa</taxon>
        <taxon>Ecdysozoa</taxon>
        <taxon>Arthropoda</taxon>
        <taxon>Hexapoda</taxon>
        <taxon>Insecta</taxon>
        <taxon>Pterygota</taxon>
        <taxon>Neoptera</taxon>
        <taxon>Paraneoptera</taxon>
        <taxon>Thysanoptera</taxon>
        <taxon>Terebrantia</taxon>
        <taxon>Thripoidea</taxon>
        <taxon>Thripidae</taxon>
        <taxon>Frankliniella</taxon>
    </lineage>
</organism>